<feature type="compositionally biased region" description="Basic and acidic residues" evidence="1">
    <location>
        <begin position="18"/>
        <end position="32"/>
    </location>
</feature>
<evidence type="ECO:0000313" key="2">
    <source>
        <dbReference type="EMBL" id="CAD8318468.1"/>
    </source>
</evidence>
<name>A0A6U2FYF6_9STRA</name>
<protein>
    <recommendedName>
        <fullName evidence="4">Kinesin light chain</fullName>
    </recommendedName>
</protein>
<evidence type="ECO:0000256" key="1">
    <source>
        <dbReference type="SAM" id="MobiDB-lite"/>
    </source>
</evidence>
<dbReference type="InterPro" id="IPR011990">
    <property type="entry name" value="TPR-like_helical_dom_sf"/>
</dbReference>
<accession>A0A6U2FYF6</accession>
<proteinExistence type="predicted"/>
<dbReference type="EMBL" id="HBED01034457">
    <property type="protein sequence ID" value="CAD8318468.1"/>
    <property type="molecule type" value="Transcribed_RNA"/>
</dbReference>
<organism evidence="3">
    <name type="scientific">Pseudictyota dubia</name>
    <dbReference type="NCBI Taxonomy" id="2749911"/>
    <lineage>
        <taxon>Eukaryota</taxon>
        <taxon>Sar</taxon>
        <taxon>Stramenopiles</taxon>
        <taxon>Ochrophyta</taxon>
        <taxon>Bacillariophyta</taxon>
        <taxon>Mediophyceae</taxon>
        <taxon>Biddulphiophycidae</taxon>
        <taxon>Eupodiscales</taxon>
        <taxon>Odontellaceae</taxon>
        <taxon>Pseudictyota</taxon>
    </lineage>
</organism>
<dbReference type="AlphaFoldDB" id="A0A6U2FYF6"/>
<dbReference type="Gene3D" id="1.25.40.10">
    <property type="entry name" value="Tetratricopeptide repeat domain"/>
    <property type="match status" value="1"/>
</dbReference>
<evidence type="ECO:0008006" key="4">
    <source>
        <dbReference type="Google" id="ProtNLM"/>
    </source>
</evidence>
<feature type="region of interest" description="Disordered" evidence="1">
    <location>
        <begin position="1"/>
        <end position="39"/>
    </location>
</feature>
<gene>
    <name evidence="2" type="ORF">TDUB1175_LOCUS17263</name>
    <name evidence="3" type="ORF">TDUB1175_LOCUS17264</name>
</gene>
<evidence type="ECO:0000313" key="3">
    <source>
        <dbReference type="EMBL" id="CAD8318469.1"/>
    </source>
</evidence>
<sequence length="286" mass="31985">MKNSRVSGSLPVLGESPKNQDKEFHVHPKPDAKVGSASSIREWLPSSKLAEKPEKKPSALRKGAVFKIISGKTEASMTRTENVENYLSATYHLIESVAKTKECKREEKVKGPLGWLKDSLRRDIDHDAMPKSSLRPKEKKKCWCEDIPSEDATAAFRIAGDVHFRTRNYDQALNAMNHELSIKRNTLGSKHQEIGRMLNYMGVMMGQMDPEHEFMALMALEEALMNLQGSVGPGDEETAIACHNMWVLLHNAWIRQESPEKKMSTTKFTPVAPAGTKRNVLGAMSA</sequence>
<dbReference type="EMBL" id="HBED01034458">
    <property type="protein sequence ID" value="CAD8318469.1"/>
    <property type="molecule type" value="Transcribed_RNA"/>
</dbReference>
<reference evidence="3" key="1">
    <citation type="submission" date="2021-01" db="EMBL/GenBank/DDBJ databases">
        <authorList>
            <person name="Corre E."/>
            <person name="Pelletier E."/>
            <person name="Niang G."/>
            <person name="Scheremetjew M."/>
            <person name="Finn R."/>
            <person name="Kale V."/>
            <person name="Holt S."/>
            <person name="Cochrane G."/>
            <person name="Meng A."/>
            <person name="Brown T."/>
            <person name="Cohen L."/>
        </authorList>
    </citation>
    <scope>NUCLEOTIDE SEQUENCE</scope>
    <source>
        <strain evidence="3">CCMP147</strain>
    </source>
</reference>